<proteinExistence type="predicted"/>
<dbReference type="Proteomes" id="UP000275078">
    <property type="component" value="Unassembled WGS sequence"/>
</dbReference>
<evidence type="ECO:0000313" key="3">
    <source>
        <dbReference type="Proteomes" id="UP000275078"/>
    </source>
</evidence>
<dbReference type="EMBL" id="ML119794">
    <property type="protein sequence ID" value="RPA74297.1"/>
    <property type="molecule type" value="Genomic_DNA"/>
</dbReference>
<organism evidence="2 3">
    <name type="scientific">Ascobolus immersus RN42</name>
    <dbReference type="NCBI Taxonomy" id="1160509"/>
    <lineage>
        <taxon>Eukaryota</taxon>
        <taxon>Fungi</taxon>
        <taxon>Dikarya</taxon>
        <taxon>Ascomycota</taxon>
        <taxon>Pezizomycotina</taxon>
        <taxon>Pezizomycetes</taxon>
        <taxon>Pezizales</taxon>
        <taxon>Ascobolaceae</taxon>
        <taxon>Ascobolus</taxon>
    </lineage>
</organism>
<accession>A0A3N4HM23</accession>
<gene>
    <name evidence="2" type="ORF">BJ508DRAFT_333193</name>
</gene>
<evidence type="ECO:0000313" key="2">
    <source>
        <dbReference type="EMBL" id="RPA74297.1"/>
    </source>
</evidence>
<protein>
    <submittedName>
        <fullName evidence="2">Uncharacterized protein</fullName>
    </submittedName>
</protein>
<dbReference type="AlphaFoldDB" id="A0A3N4HM23"/>
<evidence type="ECO:0000256" key="1">
    <source>
        <dbReference type="SAM" id="MobiDB-lite"/>
    </source>
</evidence>
<reference evidence="2 3" key="1">
    <citation type="journal article" date="2018" name="Nat. Ecol. Evol.">
        <title>Pezizomycetes genomes reveal the molecular basis of ectomycorrhizal truffle lifestyle.</title>
        <authorList>
            <person name="Murat C."/>
            <person name="Payen T."/>
            <person name="Noel B."/>
            <person name="Kuo A."/>
            <person name="Morin E."/>
            <person name="Chen J."/>
            <person name="Kohler A."/>
            <person name="Krizsan K."/>
            <person name="Balestrini R."/>
            <person name="Da Silva C."/>
            <person name="Montanini B."/>
            <person name="Hainaut M."/>
            <person name="Levati E."/>
            <person name="Barry K.W."/>
            <person name="Belfiori B."/>
            <person name="Cichocki N."/>
            <person name="Clum A."/>
            <person name="Dockter R.B."/>
            <person name="Fauchery L."/>
            <person name="Guy J."/>
            <person name="Iotti M."/>
            <person name="Le Tacon F."/>
            <person name="Lindquist E.A."/>
            <person name="Lipzen A."/>
            <person name="Malagnac F."/>
            <person name="Mello A."/>
            <person name="Molinier V."/>
            <person name="Miyauchi S."/>
            <person name="Poulain J."/>
            <person name="Riccioni C."/>
            <person name="Rubini A."/>
            <person name="Sitrit Y."/>
            <person name="Splivallo R."/>
            <person name="Traeger S."/>
            <person name="Wang M."/>
            <person name="Zifcakova L."/>
            <person name="Wipf D."/>
            <person name="Zambonelli A."/>
            <person name="Paolocci F."/>
            <person name="Nowrousian M."/>
            <person name="Ottonello S."/>
            <person name="Baldrian P."/>
            <person name="Spatafora J.W."/>
            <person name="Henrissat B."/>
            <person name="Nagy L.G."/>
            <person name="Aury J.M."/>
            <person name="Wincker P."/>
            <person name="Grigoriev I.V."/>
            <person name="Bonfante P."/>
            <person name="Martin F.M."/>
        </authorList>
    </citation>
    <scope>NUCLEOTIDE SEQUENCE [LARGE SCALE GENOMIC DNA]</scope>
    <source>
        <strain evidence="2 3">RN42</strain>
    </source>
</reference>
<sequence>MESSRLSKQSFEIFKPCAGKPSEPVSAESVERLILTFSTQQLCRIALETLLNQSAHNPLKTPLFTFSTQQLSSVTISPQRPPISSPAISTKISIKAPHSSLPFRQLTAPPQPHQHITSSTRPQVRSNVIKLPPQLPPPLQLRLRPSRPNPPSQDLRSLWRRHCNQPRVLLLAAGADAAAWVSVDVLCGGETSVVSFGGDGEGV</sequence>
<feature type="region of interest" description="Disordered" evidence="1">
    <location>
        <begin position="134"/>
        <end position="156"/>
    </location>
</feature>
<keyword evidence="3" id="KW-1185">Reference proteome</keyword>
<name>A0A3N4HM23_ASCIM</name>